<dbReference type="InterPro" id="IPR007712">
    <property type="entry name" value="RelE/ParE_toxin"/>
</dbReference>
<name>A0ABZ0UMK0_9RICK</name>
<dbReference type="InterPro" id="IPR035093">
    <property type="entry name" value="RelE/ParE_toxin_dom_sf"/>
</dbReference>
<dbReference type="PANTHER" id="PTHR35601:SF1">
    <property type="entry name" value="TOXIN RELE"/>
    <property type="match status" value="1"/>
</dbReference>
<comment type="similarity">
    <text evidence="1">Belongs to the RelE toxin family.</text>
</comment>
<evidence type="ECO:0000256" key="2">
    <source>
        <dbReference type="ARBA" id="ARBA00022649"/>
    </source>
</evidence>
<geneLocation type="plasmid" evidence="4 5">
    <name>unnamed2</name>
</geneLocation>
<dbReference type="EMBL" id="CP110820">
    <property type="protein sequence ID" value="WPX97371.1"/>
    <property type="molecule type" value="Genomic_DNA"/>
</dbReference>
<dbReference type="EMBL" id="CP110822">
    <property type="protein sequence ID" value="WPX97485.1"/>
    <property type="molecule type" value="Genomic_DNA"/>
</dbReference>
<gene>
    <name evidence="3" type="ORF">Bandiella_01520</name>
    <name evidence="4" type="ORF">Bandiella_01647</name>
</gene>
<dbReference type="Pfam" id="PF05016">
    <property type="entry name" value="ParE_toxin"/>
    <property type="match status" value="1"/>
</dbReference>
<evidence type="ECO:0000313" key="4">
    <source>
        <dbReference type="EMBL" id="WPX97485.1"/>
    </source>
</evidence>
<evidence type="ECO:0000256" key="1">
    <source>
        <dbReference type="ARBA" id="ARBA00006226"/>
    </source>
</evidence>
<dbReference type="Gene3D" id="3.30.2310.20">
    <property type="entry name" value="RelE-like"/>
    <property type="match status" value="1"/>
</dbReference>
<sequence length="89" mass="10562">MTWRINFTTGADKDFSKLEKQEQKRIIGYLRQKVQQDPRAHGIALKSNDLVKIWRYRVGKYRILSQIKDNDLVVLVIRIGKRDSVYKIT</sequence>
<protein>
    <submittedName>
        <fullName evidence="3">Type II toxin-antitoxin system RelE/ParE family toxin</fullName>
    </submittedName>
</protein>
<dbReference type="PANTHER" id="PTHR35601">
    <property type="entry name" value="TOXIN RELE"/>
    <property type="match status" value="1"/>
</dbReference>
<proteinExistence type="inferred from homology"/>
<keyword evidence="2" id="KW-1277">Toxin-antitoxin system</keyword>
<accession>A0ABZ0UMK0</accession>
<evidence type="ECO:0000313" key="5">
    <source>
        <dbReference type="Proteomes" id="UP001327219"/>
    </source>
</evidence>
<dbReference type="Proteomes" id="UP001327219">
    <property type="component" value="Chromosome"/>
</dbReference>
<reference evidence="3 5" key="1">
    <citation type="submission" date="2022-11" db="EMBL/GenBank/DDBJ databases">
        <title>Host association and intracellularity evolved multiple times independently in the Rickettsiales.</title>
        <authorList>
            <person name="Castelli M."/>
            <person name="Nardi T."/>
            <person name="Gammuto L."/>
            <person name="Bellinzona G."/>
            <person name="Sabaneyeva E."/>
            <person name="Potekhin A."/>
            <person name="Serra V."/>
            <person name="Petroni G."/>
            <person name="Sassera D."/>
        </authorList>
    </citation>
    <scope>NUCLEOTIDE SEQUENCE [LARGE SCALE GENOMIC DNA]</scope>
    <source>
        <strain evidence="3 5">NDG2</strain>
        <plasmid evidence="4 5">unnamed2</plasmid>
    </source>
</reference>
<organism evidence="3 5">
    <name type="scientific">Candidatus Bandiella euplotis</name>
    <dbReference type="NCBI Taxonomy" id="1664265"/>
    <lineage>
        <taxon>Bacteria</taxon>
        <taxon>Pseudomonadati</taxon>
        <taxon>Pseudomonadota</taxon>
        <taxon>Alphaproteobacteria</taxon>
        <taxon>Rickettsiales</taxon>
        <taxon>Candidatus Midichloriaceae</taxon>
        <taxon>Candidatus Bandiella</taxon>
    </lineage>
</organism>
<evidence type="ECO:0000313" key="3">
    <source>
        <dbReference type="EMBL" id="WPX97371.1"/>
    </source>
</evidence>
<dbReference type="Proteomes" id="UP001327219">
    <property type="component" value="Plasmid unnamed2"/>
</dbReference>
<keyword evidence="4" id="KW-0614">Plasmid</keyword>
<dbReference type="SUPFAM" id="SSF143011">
    <property type="entry name" value="RelE-like"/>
    <property type="match status" value="1"/>
</dbReference>
<keyword evidence="5" id="KW-1185">Reference proteome</keyword>